<comment type="caution">
    <text evidence="3">The sequence shown here is derived from an EMBL/GenBank/DDBJ whole genome shotgun (WGS) entry which is preliminary data.</text>
</comment>
<evidence type="ECO:0000256" key="1">
    <source>
        <dbReference type="SAM" id="MobiDB-lite"/>
    </source>
</evidence>
<feature type="compositionally biased region" description="Pro residues" evidence="1">
    <location>
        <begin position="129"/>
        <end position="140"/>
    </location>
</feature>
<evidence type="ECO:0000313" key="4">
    <source>
        <dbReference type="Proteomes" id="UP000641932"/>
    </source>
</evidence>
<feature type="transmembrane region" description="Helical" evidence="2">
    <location>
        <begin position="176"/>
        <end position="195"/>
    </location>
</feature>
<accession>A0A918DZW7</accession>
<dbReference type="AlphaFoldDB" id="A0A918DZW7"/>
<dbReference type="Proteomes" id="UP000641932">
    <property type="component" value="Unassembled WGS sequence"/>
</dbReference>
<evidence type="ECO:0008006" key="5">
    <source>
        <dbReference type="Google" id="ProtNLM"/>
    </source>
</evidence>
<sequence>MHEESVTVAVTATYRVEPGRENDFRSWAMAVLGAAGRPPGSLGGGILTTRAPGETGSEWRVVHLFDSEESALAWEYSLARLRWEAHANRFARDAGRRMTRGPSNWFDHPSPPVPAGAPERTETPDRQPSQPPPARPSAPSPPPKWKLWFVNMSAVFPSVLVFNLAVIPYIGGLNALIRTLLLCLCVTALVTWVLMPRLQRFFKTWLHPPLQALRGRHKRRAT</sequence>
<organism evidence="3 4">
    <name type="scientific">Wenjunlia tyrosinilytica</name>
    <dbReference type="NCBI Taxonomy" id="1544741"/>
    <lineage>
        <taxon>Bacteria</taxon>
        <taxon>Bacillati</taxon>
        <taxon>Actinomycetota</taxon>
        <taxon>Actinomycetes</taxon>
        <taxon>Kitasatosporales</taxon>
        <taxon>Streptomycetaceae</taxon>
        <taxon>Wenjunlia</taxon>
    </lineage>
</organism>
<evidence type="ECO:0000256" key="2">
    <source>
        <dbReference type="SAM" id="Phobius"/>
    </source>
</evidence>
<name>A0A918DZW7_9ACTN</name>
<keyword evidence="2" id="KW-0472">Membrane</keyword>
<proteinExistence type="predicted"/>
<feature type="region of interest" description="Disordered" evidence="1">
    <location>
        <begin position="101"/>
        <end position="140"/>
    </location>
</feature>
<keyword evidence="2" id="KW-1133">Transmembrane helix</keyword>
<dbReference type="EMBL" id="BMMS01000030">
    <property type="protein sequence ID" value="GGO96714.1"/>
    <property type="molecule type" value="Genomic_DNA"/>
</dbReference>
<keyword evidence="4" id="KW-1185">Reference proteome</keyword>
<dbReference type="RefSeq" id="WP_189134686.1">
    <property type="nucleotide sequence ID" value="NZ_BMMS01000030.1"/>
</dbReference>
<dbReference type="PANTHER" id="PTHR40057:SF1">
    <property type="entry name" value="SLR1162 PROTEIN"/>
    <property type="match status" value="1"/>
</dbReference>
<dbReference type="PANTHER" id="PTHR40057">
    <property type="entry name" value="SLR1162 PROTEIN"/>
    <property type="match status" value="1"/>
</dbReference>
<reference evidence="3" key="2">
    <citation type="submission" date="2020-09" db="EMBL/GenBank/DDBJ databases">
        <authorList>
            <person name="Sun Q."/>
            <person name="Zhou Y."/>
        </authorList>
    </citation>
    <scope>NUCLEOTIDE SEQUENCE</scope>
    <source>
        <strain evidence="3">CGMCC 4.7201</strain>
    </source>
</reference>
<dbReference type="InterPro" id="IPR038762">
    <property type="entry name" value="ABM_predict"/>
</dbReference>
<dbReference type="InterPro" id="IPR011008">
    <property type="entry name" value="Dimeric_a/b-barrel"/>
</dbReference>
<reference evidence="3" key="1">
    <citation type="journal article" date="2014" name="Int. J. Syst. Evol. Microbiol.">
        <title>Complete genome sequence of Corynebacterium casei LMG S-19264T (=DSM 44701T), isolated from a smear-ripened cheese.</title>
        <authorList>
            <consortium name="US DOE Joint Genome Institute (JGI-PGF)"/>
            <person name="Walter F."/>
            <person name="Albersmeier A."/>
            <person name="Kalinowski J."/>
            <person name="Ruckert C."/>
        </authorList>
    </citation>
    <scope>NUCLEOTIDE SEQUENCE</scope>
    <source>
        <strain evidence="3">CGMCC 4.7201</strain>
    </source>
</reference>
<protein>
    <recommendedName>
        <fullName evidence="5">ABM domain-containing protein</fullName>
    </recommendedName>
</protein>
<keyword evidence="2" id="KW-0812">Transmembrane</keyword>
<gene>
    <name evidence="3" type="ORF">GCM10012280_56850</name>
</gene>
<feature type="transmembrane region" description="Helical" evidence="2">
    <location>
        <begin position="147"/>
        <end position="170"/>
    </location>
</feature>
<dbReference type="SUPFAM" id="SSF54909">
    <property type="entry name" value="Dimeric alpha+beta barrel"/>
    <property type="match status" value="1"/>
</dbReference>
<evidence type="ECO:0000313" key="3">
    <source>
        <dbReference type="EMBL" id="GGO96714.1"/>
    </source>
</evidence>